<evidence type="ECO:0000313" key="5">
    <source>
        <dbReference type="EMBL" id="CEO88343.1"/>
    </source>
</evidence>
<keyword evidence="3" id="KW-0378">Hydrolase</keyword>
<evidence type="ECO:0000256" key="3">
    <source>
        <dbReference type="ARBA" id="ARBA00022801"/>
    </source>
</evidence>
<dbReference type="InterPro" id="IPR037038">
    <property type="entry name" value="HepT-like_sf"/>
</dbReference>
<dbReference type="GO" id="GO:0110001">
    <property type="term" value="C:toxin-antitoxin complex"/>
    <property type="evidence" value="ECO:0007669"/>
    <property type="project" value="InterPro"/>
</dbReference>
<keyword evidence="2" id="KW-0540">Nuclease</keyword>
<evidence type="ECO:0008006" key="7">
    <source>
        <dbReference type="Google" id="ProtNLM"/>
    </source>
</evidence>
<evidence type="ECO:0000313" key="6">
    <source>
        <dbReference type="Proteomes" id="UP000046155"/>
    </source>
</evidence>
<sequence length="62" mass="7090">MSKHTLAERLGKMVGFRNLLIHGYGKIDDMQMLNIMRNNLGDVRQYLDAIKTIIEEHTGGEC</sequence>
<evidence type="ECO:0000256" key="4">
    <source>
        <dbReference type="ARBA" id="ARBA00024207"/>
    </source>
</evidence>
<comment type="similarity">
    <text evidence="4">Belongs to the HepT RNase toxin family.</text>
</comment>
<dbReference type="Gene3D" id="1.20.120.580">
    <property type="entry name" value="bsu32300-like"/>
    <property type="match status" value="1"/>
</dbReference>
<keyword evidence="1" id="KW-1277">Toxin-antitoxin system</keyword>
<dbReference type="GO" id="GO:0004540">
    <property type="term" value="F:RNA nuclease activity"/>
    <property type="evidence" value="ECO:0007669"/>
    <property type="project" value="InterPro"/>
</dbReference>
<evidence type="ECO:0000256" key="2">
    <source>
        <dbReference type="ARBA" id="ARBA00022722"/>
    </source>
</evidence>
<dbReference type="Pfam" id="PF01934">
    <property type="entry name" value="HepT-like"/>
    <property type="match status" value="1"/>
</dbReference>
<proteinExistence type="inferred from homology"/>
<dbReference type="Proteomes" id="UP000046155">
    <property type="component" value="Unassembled WGS sequence"/>
</dbReference>
<reference evidence="6" key="1">
    <citation type="submission" date="2015-01" db="EMBL/GenBank/DDBJ databases">
        <authorList>
            <person name="Manzoor Shahid"/>
            <person name="Zubair Saima"/>
        </authorList>
    </citation>
    <scope>NUCLEOTIDE SEQUENCE [LARGE SCALE GENOMIC DNA]</scope>
    <source>
        <strain evidence="6">Sp3</strain>
    </source>
</reference>
<name>A0A0B7MJK0_9FIRM</name>
<dbReference type="GO" id="GO:0016787">
    <property type="term" value="F:hydrolase activity"/>
    <property type="evidence" value="ECO:0007669"/>
    <property type="project" value="UniProtKB-KW"/>
</dbReference>
<protein>
    <recommendedName>
        <fullName evidence="7">DUF86 domain-containing protein</fullName>
    </recommendedName>
</protein>
<gene>
    <name evidence="5" type="ORF">SSCH_1770005</name>
</gene>
<dbReference type="InterPro" id="IPR008201">
    <property type="entry name" value="HepT-like"/>
</dbReference>
<keyword evidence="6" id="KW-1185">Reference proteome</keyword>
<organism evidence="5 6">
    <name type="scientific">Syntrophaceticus schinkii</name>
    <dbReference type="NCBI Taxonomy" id="499207"/>
    <lineage>
        <taxon>Bacteria</taxon>
        <taxon>Bacillati</taxon>
        <taxon>Bacillota</taxon>
        <taxon>Clostridia</taxon>
        <taxon>Thermoanaerobacterales</taxon>
        <taxon>Thermoanaerobacterales Family III. Incertae Sedis</taxon>
        <taxon>Syntrophaceticus</taxon>
    </lineage>
</organism>
<evidence type="ECO:0000256" key="1">
    <source>
        <dbReference type="ARBA" id="ARBA00022649"/>
    </source>
</evidence>
<dbReference type="AlphaFoldDB" id="A0A0B7MJK0"/>
<accession>A0A0B7MJK0</accession>
<dbReference type="EMBL" id="CDRZ01000087">
    <property type="protein sequence ID" value="CEO88343.1"/>
    <property type="molecule type" value="Genomic_DNA"/>
</dbReference>